<keyword evidence="3" id="KW-1185">Reference proteome</keyword>
<dbReference type="RefSeq" id="WP_185958996.1">
    <property type="nucleotide sequence ID" value="NZ_FXTO01000012.1"/>
</dbReference>
<protein>
    <recommendedName>
        <fullName evidence="1">DUF6900 domain-containing protein</fullName>
    </recommendedName>
</protein>
<proteinExistence type="predicted"/>
<dbReference type="Pfam" id="PF21841">
    <property type="entry name" value="DUF6900"/>
    <property type="match status" value="1"/>
</dbReference>
<dbReference type="EMBL" id="FXTO01000012">
    <property type="protein sequence ID" value="SMO73952.1"/>
    <property type="molecule type" value="Genomic_DNA"/>
</dbReference>
<name>A0A521DQS6_9RHOB</name>
<organism evidence="2 3">
    <name type="scientific">Thalassovita litoralis</name>
    <dbReference type="NCBI Taxonomy" id="1010611"/>
    <lineage>
        <taxon>Bacteria</taxon>
        <taxon>Pseudomonadati</taxon>
        <taxon>Pseudomonadota</taxon>
        <taxon>Alphaproteobacteria</taxon>
        <taxon>Rhodobacterales</taxon>
        <taxon>Roseobacteraceae</taxon>
        <taxon>Thalassovita</taxon>
    </lineage>
</organism>
<evidence type="ECO:0000313" key="3">
    <source>
        <dbReference type="Proteomes" id="UP000316030"/>
    </source>
</evidence>
<dbReference type="AlphaFoldDB" id="A0A521DQS6"/>
<dbReference type="Proteomes" id="UP000316030">
    <property type="component" value="Unassembled WGS sequence"/>
</dbReference>
<dbReference type="InterPro" id="IPR054195">
    <property type="entry name" value="DUF6900"/>
</dbReference>
<sequence length="118" mass="12656">MTQQQLTTIAQRHTGFDTLETQNSDHLDFGDIAVWQLEAALKDAYDLGRQKAETNSMAGLYEQAADLMAAMAGEIEAAADAARNGEANLAIGTAVPCEEGIQRVLKLIQAAALLRPKV</sequence>
<accession>A0A521DQS6</accession>
<evidence type="ECO:0000259" key="1">
    <source>
        <dbReference type="Pfam" id="PF21841"/>
    </source>
</evidence>
<evidence type="ECO:0000313" key="2">
    <source>
        <dbReference type="EMBL" id="SMO73952.1"/>
    </source>
</evidence>
<gene>
    <name evidence="2" type="ORF">SAMN06265173_11245</name>
</gene>
<feature type="domain" description="DUF6900" evidence="1">
    <location>
        <begin position="3"/>
        <end position="51"/>
    </location>
</feature>
<reference evidence="2 3" key="1">
    <citation type="submission" date="2017-05" db="EMBL/GenBank/DDBJ databases">
        <authorList>
            <person name="Varghese N."/>
            <person name="Submissions S."/>
        </authorList>
    </citation>
    <scope>NUCLEOTIDE SEQUENCE [LARGE SCALE GENOMIC DNA]</scope>
    <source>
        <strain evidence="2 3">DSM 29506</strain>
    </source>
</reference>